<dbReference type="InterPro" id="IPR049455">
    <property type="entry name" value="ASH2-like_PHD"/>
</dbReference>
<dbReference type="PROSITE" id="PS50188">
    <property type="entry name" value="B302_SPRY"/>
    <property type="match status" value="1"/>
</dbReference>
<dbReference type="InterPro" id="IPR043136">
    <property type="entry name" value="B30.2/SPRY_sf"/>
</dbReference>
<dbReference type="Gene3D" id="2.60.120.920">
    <property type="match status" value="1"/>
</dbReference>
<evidence type="ECO:0000256" key="6">
    <source>
        <dbReference type="SAM" id="MobiDB-lite"/>
    </source>
</evidence>
<evidence type="ECO:0000256" key="4">
    <source>
        <dbReference type="ARBA" id="ARBA00022833"/>
    </source>
</evidence>
<feature type="compositionally biased region" description="Polar residues" evidence="6">
    <location>
        <begin position="341"/>
        <end position="356"/>
    </location>
</feature>
<dbReference type="GO" id="GO:0000976">
    <property type="term" value="F:transcription cis-regulatory region binding"/>
    <property type="evidence" value="ECO:0007669"/>
    <property type="project" value="TreeGrafter"/>
</dbReference>
<dbReference type="SMART" id="SM00249">
    <property type="entry name" value="PHD"/>
    <property type="match status" value="1"/>
</dbReference>
<dbReference type="InterPro" id="IPR001965">
    <property type="entry name" value="Znf_PHD"/>
</dbReference>
<dbReference type="Pfam" id="PF00622">
    <property type="entry name" value="SPRY"/>
    <property type="match status" value="1"/>
</dbReference>
<dbReference type="CDD" id="cd12872">
    <property type="entry name" value="SPRY_Ash2"/>
    <property type="match status" value="1"/>
</dbReference>
<dbReference type="EMBL" id="CAJPEX010000068">
    <property type="protein sequence ID" value="CAG0912986.1"/>
    <property type="molecule type" value="Genomic_DNA"/>
</dbReference>
<feature type="compositionally biased region" description="Basic and acidic residues" evidence="6">
    <location>
        <begin position="1"/>
        <end position="27"/>
    </location>
</feature>
<accession>A0A7R9G9U1</accession>
<feature type="region of interest" description="Disordered" evidence="6">
    <location>
        <begin position="1"/>
        <end position="31"/>
    </location>
</feature>
<gene>
    <name evidence="8" type="ORF">NMOB1V02_LOCUS752</name>
</gene>
<dbReference type="GO" id="GO:0008270">
    <property type="term" value="F:zinc ion binding"/>
    <property type="evidence" value="ECO:0007669"/>
    <property type="project" value="UniProtKB-KW"/>
</dbReference>
<keyword evidence="3" id="KW-0863">Zinc-finger</keyword>
<keyword evidence="2" id="KW-0479">Metal-binding</keyword>
<dbReference type="Proteomes" id="UP000678499">
    <property type="component" value="Unassembled WGS sequence"/>
</dbReference>
<dbReference type="OrthoDB" id="10266026at2759"/>
<reference evidence="8" key="1">
    <citation type="submission" date="2020-11" db="EMBL/GenBank/DDBJ databases">
        <authorList>
            <person name="Tran Van P."/>
        </authorList>
    </citation>
    <scope>NUCLEOTIDE SEQUENCE</scope>
</reference>
<evidence type="ECO:0000313" key="9">
    <source>
        <dbReference type="Proteomes" id="UP000678499"/>
    </source>
</evidence>
<dbReference type="InterPro" id="IPR003877">
    <property type="entry name" value="SPRY_dom"/>
</dbReference>
<dbReference type="SMART" id="SM00449">
    <property type="entry name" value="SPRY"/>
    <property type="match status" value="1"/>
</dbReference>
<dbReference type="PANTHER" id="PTHR10598">
    <property type="entry name" value="SET1/ASH2 HISTONE METHYLTRANSFERASE COMPLEX SUBUNIT ASH2"/>
    <property type="match status" value="1"/>
</dbReference>
<organism evidence="8">
    <name type="scientific">Notodromas monacha</name>
    <dbReference type="NCBI Taxonomy" id="399045"/>
    <lineage>
        <taxon>Eukaryota</taxon>
        <taxon>Metazoa</taxon>
        <taxon>Ecdysozoa</taxon>
        <taxon>Arthropoda</taxon>
        <taxon>Crustacea</taxon>
        <taxon>Oligostraca</taxon>
        <taxon>Ostracoda</taxon>
        <taxon>Podocopa</taxon>
        <taxon>Podocopida</taxon>
        <taxon>Cypridocopina</taxon>
        <taxon>Cypridoidea</taxon>
        <taxon>Cyprididae</taxon>
        <taxon>Notodromas</taxon>
    </lineage>
</organism>
<evidence type="ECO:0000256" key="1">
    <source>
        <dbReference type="ARBA" id="ARBA00004123"/>
    </source>
</evidence>
<name>A0A7R9G9U1_9CRUS</name>
<dbReference type="GO" id="GO:0048188">
    <property type="term" value="C:Set1C/COMPASS complex"/>
    <property type="evidence" value="ECO:0007669"/>
    <property type="project" value="InterPro"/>
</dbReference>
<keyword evidence="5" id="KW-0539">Nucleus</keyword>
<dbReference type="EMBL" id="OA882105">
    <property type="protein sequence ID" value="CAD7272834.1"/>
    <property type="molecule type" value="Genomic_DNA"/>
</dbReference>
<dbReference type="SUPFAM" id="SSF49899">
    <property type="entry name" value="Concanavalin A-like lectins/glucanases"/>
    <property type="match status" value="1"/>
</dbReference>
<feature type="domain" description="B30.2/SPRY" evidence="7">
    <location>
        <begin position="357"/>
        <end position="572"/>
    </location>
</feature>
<evidence type="ECO:0000256" key="3">
    <source>
        <dbReference type="ARBA" id="ARBA00022771"/>
    </source>
</evidence>
<dbReference type="InterPro" id="IPR011011">
    <property type="entry name" value="Znf_FYVE_PHD"/>
</dbReference>
<proteinExistence type="predicted"/>
<dbReference type="Gene3D" id="3.90.980.20">
    <property type="match status" value="1"/>
</dbReference>
<evidence type="ECO:0000259" key="7">
    <source>
        <dbReference type="PROSITE" id="PS50188"/>
    </source>
</evidence>
<evidence type="ECO:0000313" key="8">
    <source>
        <dbReference type="EMBL" id="CAD7272834.1"/>
    </source>
</evidence>
<evidence type="ECO:0000256" key="2">
    <source>
        <dbReference type="ARBA" id="ARBA00022723"/>
    </source>
</evidence>
<dbReference type="PANTHER" id="PTHR10598:SF0">
    <property type="entry name" value="SET1_ASH2 HISTONE METHYLTRANSFERASE COMPLEX SUBUNIT ASH2"/>
    <property type="match status" value="1"/>
</dbReference>
<evidence type="ECO:0000256" key="5">
    <source>
        <dbReference type="ARBA" id="ARBA00023242"/>
    </source>
</evidence>
<dbReference type="InterPro" id="IPR001870">
    <property type="entry name" value="B30.2/SPRY"/>
</dbReference>
<dbReference type="PROSITE" id="PS01359">
    <property type="entry name" value="ZF_PHD_1"/>
    <property type="match status" value="1"/>
</dbReference>
<sequence>MQGIPEESKSDPDSAHNSEMHGDEKRNGHLGSNVKTSISEEICLEKMDVTTSSRKPSGTNIKRCKTRFAFIASYVPKRKKTNLKIVDGICTVTMANGIQLVYRFVKPHPISSRISRFFDREQRYIPPEFSEYQCYCLKHRDFNQVELLCNVCKHWFHANCVSVNTDNLIPFMLNVNFVCRLCHPDQRESLEQTTASYADICITALANLRQQSVSTGAQPETQGIMTYPPNERSEFAGMVFKIELDDEAKRECVTRLIREKQGMIEDCVLRQVGFPDLESFVSRVTDDASERDSDDKWVRNVMDVMSQRLHRFTSRVLKLAKLTSDLGQQGSGRQDQGACVTISTTSTPNPAKTAGNTDPAINAAKGSQQQQQQRLSNNIDAVLTPLGPVRLQKSSRLSLDSEFYVTGRSDGYFSIRATHFARIGAWFWECRITSFKAADADDHASLITDHQTPDLGNGKLRVYKPGLRVGWSRPESDMNLPVGQDAHGFGLACNGRVFCDGYGCARAAPLREGDVVGVLINVQHAGRTFMSFYKNGVRIGDVPGGAMPGCYFPTLSLAGRVSAEVNFGPEFQFEPPKIAEAFSSLGIHR</sequence>
<comment type="subcellular location">
    <subcellularLocation>
        <location evidence="1">Nucleus</location>
    </subcellularLocation>
</comment>
<keyword evidence="4" id="KW-0862">Zinc</keyword>
<dbReference type="Pfam" id="PF21257">
    <property type="entry name" value="PHD_ash2p_like"/>
    <property type="match status" value="1"/>
</dbReference>
<dbReference type="InterPro" id="IPR013320">
    <property type="entry name" value="ConA-like_dom_sf"/>
</dbReference>
<dbReference type="SUPFAM" id="SSF57903">
    <property type="entry name" value="FYVE/PHD zinc finger"/>
    <property type="match status" value="1"/>
</dbReference>
<protein>
    <recommendedName>
        <fullName evidence="7">B30.2/SPRY domain-containing protein</fullName>
    </recommendedName>
</protein>
<dbReference type="InterPro" id="IPR019786">
    <property type="entry name" value="Zinc_finger_PHD-type_CS"/>
</dbReference>
<feature type="region of interest" description="Disordered" evidence="6">
    <location>
        <begin position="327"/>
        <end position="360"/>
    </location>
</feature>
<dbReference type="InterPro" id="IPR037353">
    <property type="entry name" value="ASH2"/>
</dbReference>
<dbReference type="AlphaFoldDB" id="A0A7R9G9U1"/>
<keyword evidence="9" id="KW-1185">Reference proteome</keyword>